<comment type="caution">
    <text evidence="2">The sequence shown here is derived from an EMBL/GenBank/DDBJ whole genome shotgun (WGS) entry which is preliminary data.</text>
</comment>
<feature type="signal peptide" evidence="1">
    <location>
        <begin position="1"/>
        <end position="23"/>
    </location>
</feature>
<feature type="chain" id="PRO_5043901509" description="Secreted protein" evidence="1">
    <location>
        <begin position="24"/>
        <end position="87"/>
    </location>
</feature>
<proteinExistence type="predicted"/>
<reference evidence="2" key="2">
    <citation type="journal article" date="2024" name="Plant">
        <title>Genomic evolution and insights into agronomic trait innovations of Sesamum species.</title>
        <authorList>
            <person name="Miao H."/>
            <person name="Wang L."/>
            <person name="Qu L."/>
            <person name="Liu H."/>
            <person name="Sun Y."/>
            <person name="Le M."/>
            <person name="Wang Q."/>
            <person name="Wei S."/>
            <person name="Zheng Y."/>
            <person name="Lin W."/>
            <person name="Duan Y."/>
            <person name="Cao H."/>
            <person name="Xiong S."/>
            <person name="Wang X."/>
            <person name="Wei L."/>
            <person name="Li C."/>
            <person name="Ma Q."/>
            <person name="Ju M."/>
            <person name="Zhao R."/>
            <person name="Li G."/>
            <person name="Mu C."/>
            <person name="Tian Q."/>
            <person name="Mei H."/>
            <person name="Zhang T."/>
            <person name="Gao T."/>
            <person name="Zhang H."/>
        </authorList>
    </citation>
    <scope>NUCLEOTIDE SEQUENCE</scope>
    <source>
        <strain evidence="2">KEN1</strain>
    </source>
</reference>
<dbReference type="AlphaFoldDB" id="A0AAW2Y086"/>
<keyword evidence="1" id="KW-0732">Signal</keyword>
<reference evidence="2" key="1">
    <citation type="submission" date="2020-06" db="EMBL/GenBank/DDBJ databases">
        <authorList>
            <person name="Li T."/>
            <person name="Hu X."/>
            <person name="Zhang T."/>
            <person name="Song X."/>
            <person name="Zhang H."/>
            <person name="Dai N."/>
            <person name="Sheng W."/>
            <person name="Hou X."/>
            <person name="Wei L."/>
        </authorList>
    </citation>
    <scope>NUCLEOTIDE SEQUENCE</scope>
    <source>
        <strain evidence="2">KEN1</strain>
        <tissue evidence="2">Leaf</tissue>
    </source>
</reference>
<name>A0AAW2Y086_9LAMI</name>
<dbReference type="EMBL" id="JACGWN010000002">
    <property type="protein sequence ID" value="KAL0458216.1"/>
    <property type="molecule type" value="Genomic_DNA"/>
</dbReference>
<evidence type="ECO:0000313" key="2">
    <source>
        <dbReference type="EMBL" id="KAL0458216.1"/>
    </source>
</evidence>
<evidence type="ECO:0000256" key="1">
    <source>
        <dbReference type="SAM" id="SignalP"/>
    </source>
</evidence>
<accession>A0AAW2Y086</accession>
<organism evidence="2">
    <name type="scientific">Sesamum latifolium</name>
    <dbReference type="NCBI Taxonomy" id="2727402"/>
    <lineage>
        <taxon>Eukaryota</taxon>
        <taxon>Viridiplantae</taxon>
        <taxon>Streptophyta</taxon>
        <taxon>Embryophyta</taxon>
        <taxon>Tracheophyta</taxon>
        <taxon>Spermatophyta</taxon>
        <taxon>Magnoliopsida</taxon>
        <taxon>eudicotyledons</taxon>
        <taxon>Gunneridae</taxon>
        <taxon>Pentapetalae</taxon>
        <taxon>asterids</taxon>
        <taxon>lamiids</taxon>
        <taxon>Lamiales</taxon>
        <taxon>Pedaliaceae</taxon>
        <taxon>Sesamum</taxon>
    </lineage>
</organism>
<sequence>MPMFVKTLGLHALAYFFVQLRLASLPPCACPQSRILPTHPSMARRTLALPRHYGLHMRPQRPSHVQNSFGASSGHIFIVAFFCASPE</sequence>
<gene>
    <name evidence="2" type="ORF">Slati_0448800</name>
</gene>
<evidence type="ECO:0008006" key="3">
    <source>
        <dbReference type="Google" id="ProtNLM"/>
    </source>
</evidence>
<protein>
    <recommendedName>
        <fullName evidence="3">Secreted protein</fullName>
    </recommendedName>
</protein>